<dbReference type="GO" id="GO:0017025">
    <property type="term" value="F:TBP-class protein binding"/>
    <property type="evidence" value="ECO:0007669"/>
    <property type="project" value="TreeGrafter"/>
</dbReference>
<feature type="region of interest" description="Disordered" evidence="1">
    <location>
        <begin position="329"/>
        <end position="374"/>
    </location>
</feature>
<feature type="region of interest" description="Disordered" evidence="1">
    <location>
        <begin position="248"/>
        <end position="272"/>
    </location>
</feature>
<comment type="caution">
    <text evidence="2">The sequence shown here is derived from an EMBL/GenBank/DDBJ whole genome shotgun (WGS) entry which is preliminary data.</text>
</comment>
<dbReference type="InterPro" id="IPR007224">
    <property type="entry name" value="TIF_Rrn11"/>
</dbReference>
<dbReference type="GO" id="GO:0001181">
    <property type="term" value="F:RNA polymerase I general transcription initiation factor activity"/>
    <property type="evidence" value="ECO:0007669"/>
    <property type="project" value="InterPro"/>
</dbReference>
<feature type="compositionally biased region" description="Acidic residues" evidence="1">
    <location>
        <begin position="37"/>
        <end position="66"/>
    </location>
</feature>
<feature type="compositionally biased region" description="Basic and acidic residues" evidence="1">
    <location>
        <begin position="357"/>
        <end position="374"/>
    </location>
</feature>
<feature type="region of interest" description="Disordered" evidence="1">
    <location>
        <begin position="476"/>
        <end position="497"/>
    </location>
</feature>
<organism evidence="2 3">
    <name type="scientific">Glutinoglossum americanum</name>
    <dbReference type="NCBI Taxonomy" id="1670608"/>
    <lineage>
        <taxon>Eukaryota</taxon>
        <taxon>Fungi</taxon>
        <taxon>Dikarya</taxon>
        <taxon>Ascomycota</taxon>
        <taxon>Pezizomycotina</taxon>
        <taxon>Geoglossomycetes</taxon>
        <taxon>Geoglossales</taxon>
        <taxon>Geoglossaceae</taxon>
        <taxon>Glutinoglossum</taxon>
    </lineage>
</organism>
<evidence type="ECO:0000313" key="3">
    <source>
        <dbReference type="Proteomes" id="UP000698800"/>
    </source>
</evidence>
<sequence>MPSTPYFSLPLHASRQPLSLRAARYKQSRKRKRDNGDEQVGEEEEEEEEEEDNDGDDDGHDDDGGDSDSVTEGGSSNSRATAEGGHVPISGFTPITHRSLAALATPIDAQQYQTAGQPIQEPLPDTPFPHRSANPLGQLGPGRGIAATRICQEELALSSPPLFVPNSSYTKVSPIPAPHRHSKLRQHHLSVLTTVFHRCVLDGDFLRAGRAWGMILRAESGGKGVHLRREGRWGIGAEILLRRDTEMTMSGDTTEQTVRDSNGNTEHPEHSTGAWFTRQGFEKAKEYYERLALQYQFRKWVPHSVSSLDFYPAMFSTWIYTAQAEYKVGQNGSGKRPEASLSQRDRLSGSEPTPSPRLHERHTSEQENPRKKTLREAEEIAARMDELMLSPPYSDSIQLWKLRGMVSLWISDLCMAPFPLANKTMRGGRTNQGSERVDNSIMKRNHEQSLQRRNEEIGRAKTAFEKAGREGAAVWEGHLSSFEDGSNEGAMDDSQGE</sequence>
<gene>
    <name evidence="2" type="ORF">FGG08_001576</name>
</gene>
<dbReference type="Pfam" id="PF04090">
    <property type="entry name" value="Rrn11"/>
    <property type="match status" value="1"/>
</dbReference>
<dbReference type="OrthoDB" id="2159786at2759"/>
<dbReference type="Proteomes" id="UP000698800">
    <property type="component" value="Unassembled WGS sequence"/>
</dbReference>
<dbReference type="AlphaFoldDB" id="A0A9P8IGP5"/>
<dbReference type="GO" id="GO:0070860">
    <property type="term" value="C:RNA polymerase I core factor complex"/>
    <property type="evidence" value="ECO:0007669"/>
    <property type="project" value="TreeGrafter"/>
</dbReference>
<dbReference type="EMBL" id="JAGHQL010000021">
    <property type="protein sequence ID" value="KAH0544313.1"/>
    <property type="molecule type" value="Genomic_DNA"/>
</dbReference>
<dbReference type="GO" id="GO:0001164">
    <property type="term" value="F:RNA polymerase I core promoter sequence-specific DNA binding"/>
    <property type="evidence" value="ECO:0007669"/>
    <property type="project" value="InterPro"/>
</dbReference>
<dbReference type="InterPro" id="IPR053029">
    <property type="entry name" value="RNA_pol_I-specific_init_factor"/>
</dbReference>
<dbReference type="GO" id="GO:0042790">
    <property type="term" value="P:nucleolar large rRNA transcription by RNA polymerase I"/>
    <property type="evidence" value="ECO:0007669"/>
    <property type="project" value="TreeGrafter"/>
</dbReference>
<proteinExistence type="predicted"/>
<feature type="region of interest" description="Disordered" evidence="1">
    <location>
        <begin position="1"/>
        <end position="92"/>
    </location>
</feature>
<name>A0A9P8IGP5_9PEZI</name>
<reference evidence="2" key="1">
    <citation type="submission" date="2021-03" db="EMBL/GenBank/DDBJ databases">
        <title>Comparative genomics and phylogenomic investigation of the class Geoglossomycetes provide insights into ecological specialization and systematics.</title>
        <authorList>
            <person name="Melie T."/>
            <person name="Pirro S."/>
            <person name="Miller A.N."/>
            <person name="Quandt A."/>
        </authorList>
    </citation>
    <scope>NUCLEOTIDE SEQUENCE</scope>
    <source>
        <strain evidence="2">GBOQ0MN5Z8</strain>
    </source>
</reference>
<feature type="compositionally biased region" description="Basic and acidic residues" evidence="1">
    <location>
        <begin position="335"/>
        <end position="348"/>
    </location>
</feature>
<evidence type="ECO:0000256" key="1">
    <source>
        <dbReference type="SAM" id="MobiDB-lite"/>
    </source>
</evidence>
<accession>A0A9P8IGP5</accession>
<protein>
    <submittedName>
        <fullName evidence="2">Uncharacterized protein</fullName>
    </submittedName>
</protein>
<dbReference type="PANTHER" id="PTHR28244">
    <property type="entry name" value="RNA POLYMERASE I-SPECIFIC TRANSCRIPTION INITIATION FACTOR RRN11"/>
    <property type="match status" value="1"/>
</dbReference>
<feature type="compositionally biased region" description="Basic residues" evidence="1">
    <location>
        <begin position="23"/>
        <end position="33"/>
    </location>
</feature>
<dbReference type="PANTHER" id="PTHR28244:SF1">
    <property type="entry name" value="RNA POLYMERASE I-SPECIFIC TRANSCRIPTION INITIATION FACTOR RRN11"/>
    <property type="match status" value="1"/>
</dbReference>
<keyword evidence="3" id="KW-1185">Reference proteome</keyword>
<feature type="compositionally biased region" description="Polar residues" evidence="1">
    <location>
        <begin position="248"/>
        <end position="265"/>
    </location>
</feature>
<evidence type="ECO:0000313" key="2">
    <source>
        <dbReference type="EMBL" id="KAH0544313.1"/>
    </source>
</evidence>